<comment type="caution">
    <text evidence="8">The sequence shown here is derived from an EMBL/GenBank/DDBJ whole genome shotgun (WGS) entry which is preliminary data.</text>
</comment>
<organism evidence="8 9">
    <name type="scientific">Nocardioides acrostichi</name>
    <dbReference type="NCBI Taxonomy" id="2784339"/>
    <lineage>
        <taxon>Bacteria</taxon>
        <taxon>Bacillati</taxon>
        <taxon>Actinomycetota</taxon>
        <taxon>Actinomycetes</taxon>
        <taxon>Propionibacteriales</taxon>
        <taxon>Nocardioidaceae</taxon>
        <taxon>Nocardioides</taxon>
    </lineage>
</organism>
<evidence type="ECO:0000256" key="4">
    <source>
        <dbReference type="ARBA" id="ARBA00022989"/>
    </source>
</evidence>
<comment type="subcellular location">
    <subcellularLocation>
        <location evidence="1">Cell membrane</location>
        <topology evidence="1">Multi-pass membrane protein</topology>
    </subcellularLocation>
</comment>
<accession>A0A930V1M6</accession>
<keyword evidence="5 7" id="KW-0472">Membrane</keyword>
<gene>
    <name evidence="8" type="ORF">ISG29_07680</name>
</gene>
<protein>
    <submittedName>
        <fullName evidence="8">Branched-chain amino acid ABC transporter permease</fullName>
    </submittedName>
</protein>
<keyword evidence="3 7" id="KW-0812">Transmembrane</keyword>
<evidence type="ECO:0000256" key="6">
    <source>
        <dbReference type="SAM" id="MobiDB-lite"/>
    </source>
</evidence>
<evidence type="ECO:0000256" key="3">
    <source>
        <dbReference type="ARBA" id="ARBA00022692"/>
    </source>
</evidence>
<keyword evidence="4 7" id="KW-1133">Transmembrane helix</keyword>
<feature type="transmembrane region" description="Helical" evidence="7">
    <location>
        <begin position="258"/>
        <end position="280"/>
    </location>
</feature>
<sequence length="352" mass="36824">MSNSVSSTLVSLRLRGAKLVAPVLGFGALAMIPYALTLNEIHLLSAMLIFGIFAMSLNLLVGFGGMASLGHALFFGAGAYAVGLLSFHRDSGFALSLLVGLAAAALLALVVGFLVRRARGTAYLMITLAASQVFWGLATQWKAVTNGDDGLFGISSPSILGWDFGSTVTYYYVVLVVVAGVFVLLTAISRSPFGYVLRGVRDNEQRMRAVGVDVDRIRHLALVISAVIASLGGVLYAYQERYVGPDVLAATTSGDGLLAVALGGGAVAGPLVGGLVVGLLEDVVGSYTDRYLMILGILFVLVAIFLPRGLAGLAQSLGDTVRPRRRAAEQAIEQRVEPAQAEVTETEGAHHG</sequence>
<feature type="transmembrane region" description="Helical" evidence="7">
    <location>
        <begin position="42"/>
        <end position="61"/>
    </location>
</feature>
<keyword evidence="9" id="KW-1185">Reference proteome</keyword>
<feature type="transmembrane region" description="Helical" evidence="7">
    <location>
        <begin position="292"/>
        <end position="314"/>
    </location>
</feature>
<dbReference type="PANTHER" id="PTHR30482:SF17">
    <property type="entry name" value="ABC TRANSPORTER ATP-BINDING PROTEIN"/>
    <property type="match status" value="1"/>
</dbReference>
<dbReference type="InterPro" id="IPR043428">
    <property type="entry name" value="LivM-like"/>
</dbReference>
<evidence type="ECO:0000313" key="9">
    <source>
        <dbReference type="Proteomes" id="UP000656804"/>
    </source>
</evidence>
<name>A0A930V1M6_9ACTN</name>
<feature type="transmembrane region" description="Helical" evidence="7">
    <location>
        <begin position="19"/>
        <end position="36"/>
    </location>
</feature>
<evidence type="ECO:0000256" key="1">
    <source>
        <dbReference type="ARBA" id="ARBA00004651"/>
    </source>
</evidence>
<reference evidence="8" key="1">
    <citation type="submission" date="2020-11" db="EMBL/GenBank/DDBJ databases">
        <title>Nocardioides sp. CBS4Y-1, whole genome shotgun sequence.</title>
        <authorList>
            <person name="Tuo L."/>
        </authorList>
    </citation>
    <scope>NUCLEOTIDE SEQUENCE</scope>
    <source>
        <strain evidence="8">CBS4Y-1</strain>
    </source>
</reference>
<evidence type="ECO:0000256" key="2">
    <source>
        <dbReference type="ARBA" id="ARBA00022475"/>
    </source>
</evidence>
<dbReference type="PANTHER" id="PTHR30482">
    <property type="entry name" value="HIGH-AFFINITY BRANCHED-CHAIN AMINO ACID TRANSPORT SYSTEM PERMEASE"/>
    <property type="match status" value="1"/>
</dbReference>
<feature type="transmembrane region" description="Helical" evidence="7">
    <location>
        <begin position="217"/>
        <end position="238"/>
    </location>
</feature>
<dbReference type="Pfam" id="PF02653">
    <property type="entry name" value="BPD_transp_2"/>
    <property type="match status" value="1"/>
</dbReference>
<feature type="transmembrane region" description="Helical" evidence="7">
    <location>
        <begin position="68"/>
        <end position="87"/>
    </location>
</feature>
<feature type="transmembrane region" description="Helical" evidence="7">
    <location>
        <begin position="170"/>
        <end position="197"/>
    </location>
</feature>
<feature type="region of interest" description="Disordered" evidence="6">
    <location>
        <begin position="333"/>
        <end position="352"/>
    </location>
</feature>
<dbReference type="GO" id="GO:0005886">
    <property type="term" value="C:plasma membrane"/>
    <property type="evidence" value="ECO:0007669"/>
    <property type="project" value="UniProtKB-SubCell"/>
</dbReference>
<dbReference type="EMBL" id="JADIVZ010000002">
    <property type="protein sequence ID" value="MBF4161569.1"/>
    <property type="molecule type" value="Genomic_DNA"/>
</dbReference>
<dbReference type="RefSeq" id="WP_194502764.1">
    <property type="nucleotide sequence ID" value="NZ_JADIVZ010000002.1"/>
</dbReference>
<evidence type="ECO:0000313" key="8">
    <source>
        <dbReference type="EMBL" id="MBF4161569.1"/>
    </source>
</evidence>
<dbReference type="CDD" id="cd06581">
    <property type="entry name" value="TM_PBP1_LivM_like"/>
    <property type="match status" value="1"/>
</dbReference>
<feature type="transmembrane region" description="Helical" evidence="7">
    <location>
        <begin position="122"/>
        <end position="141"/>
    </location>
</feature>
<proteinExistence type="predicted"/>
<keyword evidence="2" id="KW-1003">Cell membrane</keyword>
<dbReference type="GO" id="GO:0015658">
    <property type="term" value="F:branched-chain amino acid transmembrane transporter activity"/>
    <property type="evidence" value="ECO:0007669"/>
    <property type="project" value="InterPro"/>
</dbReference>
<dbReference type="AlphaFoldDB" id="A0A930V1M6"/>
<evidence type="ECO:0000256" key="5">
    <source>
        <dbReference type="ARBA" id="ARBA00023136"/>
    </source>
</evidence>
<evidence type="ECO:0000256" key="7">
    <source>
        <dbReference type="SAM" id="Phobius"/>
    </source>
</evidence>
<dbReference type="Proteomes" id="UP000656804">
    <property type="component" value="Unassembled WGS sequence"/>
</dbReference>
<feature type="transmembrane region" description="Helical" evidence="7">
    <location>
        <begin position="93"/>
        <end position="115"/>
    </location>
</feature>
<dbReference type="InterPro" id="IPR001851">
    <property type="entry name" value="ABC_transp_permease"/>
</dbReference>